<dbReference type="Proteomes" id="UP000886861">
    <property type="component" value="Unassembled WGS sequence"/>
</dbReference>
<gene>
    <name evidence="1" type="ORF">IAA62_01520</name>
</gene>
<reference evidence="1" key="2">
    <citation type="journal article" date="2021" name="PeerJ">
        <title>Extensive microbial diversity within the chicken gut microbiome revealed by metagenomics and culture.</title>
        <authorList>
            <person name="Gilroy R."/>
            <person name="Ravi A."/>
            <person name="Getino M."/>
            <person name="Pursley I."/>
            <person name="Horton D.L."/>
            <person name="Alikhan N.F."/>
            <person name="Baker D."/>
            <person name="Gharbi K."/>
            <person name="Hall N."/>
            <person name="Watson M."/>
            <person name="Adriaenssens E.M."/>
            <person name="Foster-Nyarko E."/>
            <person name="Jarju S."/>
            <person name="Secka A."/>
            <person name="Antonio M."/>
            <person name="Oren A."/>
            <person name="Chaudhuri R.R."/>
            <person name="La Ragione R."/>
            <person name="Hildebrand F."/>
            <person name="Pallen M.J."/>
        </authorList>
    </citation>
    <scope>NUCLEOTIDE SEQUENCE</scope>
    <source>
        <strain evidence="1">CHK186-9395</strain>
    </source>
</reference>
<dbReference type="AlphaFoldDB" id="A0A9D1NEI4"/>
<dbReference type="EMBL" id="DVOJ01000006">
    <property type="protein sequence ID" value="HIV01219.1"/>
    <property type="molecule type" value="Genomic_DNA"/>
</dbReference>
<organism evidence="1 2">
    <name type="scientific">Candidatus Caccopulliclostridium gallistercoris</name>
    <dbReference type="NCBI Taxonomy" id="2840719"/>
    <lineage>
        <taxon>Bacteria</taxon>
        <taxon>Bacillati</taxon>
        <taxon>Bacillota</taxon>
        <taxon>Clostridia</taxon>
        <taxon>Candidatus Caccopulliclostridium</taxon>
    </lineage>
</organism>
<comment type="caution">
    <text evidence="1">The sequence shown here is derived from an EMBL/GenBank/DDBJ whole genome shotgun (WGS) entry which is preliminary data.</text>
</comment>
<evidence type="ECO:0000313" key="2">
    <source>
        <dbReference type="Proteomes" id="UP000886861"/>
    </source>
</evidence>
<name>A0A9D1NEI4_9FIRM</name>
<reference evidence="1" key="1">
    <citation type="submission" date="2020-10" db="EMBL/GenBank/DDBJ databases">
        <authorList>
            <person name="Gilroy R."/>
        </authorList>
    </citation>
    <scope>NUCLEOTIDE SEQUENCE</scope>
    <source>
        <strain evidence="1">CHK186-9395</strain>
    </source>
</reference>
<evidence type="ECO:0000313" key="1">
    <source>
        <dbReference type="EMBL" id="HIV01219.1"/>
    </source>
</evidence>
<sequence>MLLTKPYFMNKEEWYYFVPQKGNELIGRYELTEEGKKIPEVVQSHKEYYDTVDNYVDPGFYYESMIAAEEHKRKQLAKEGKTEEEIEKIIKEWKES</sequence>
<accession>A0A9D1NEI4</accession>
<proteinExistence type="predicted"/>
<protein>
    <submittedName>
        <fullName evidence="1">Uncharacterized protein</fullName>
    </submittedName>
</protein>